<feature type="region of interest" description="Disordered" evidence="1">
    <location>
        <begin position="37"/>
        <end position="59"/>
    </location>
</feature>
<evidence type="ECO:0000313" key="5">
    <source>
        <dbReference type="Proteomes" id="UP000634667"/>
    </source>
</evidence>
<name>A0ABQ2WPP1_9ALTE</name>
<proteinExistence type="predicted"/>
<dbReference type="Proteomes" id="UP000634667">
    <property type="component" value="Unassembled WGS sequence"/>
</dbReference>
<gene>
    <name evidence="4" type="ORF">GCM10008111_18030</name>
</gene>
<feature type="domain" description="PepSY" evidence="3">
    <location>
        <begin position="58"/>
        <end position="108"/>
    </location>
</feature>
<keyword evidence="5" id="KW-1185">Reference proteome</keyword>
<accession>A0ABQ2WPP1</accession>
<evidence type="ECO:0000259" key="3">
    <source>
        <dbReference type="Pfam" id="PF03413"/>
    </source>
</evidence>
<organism evidence="4 5">
    <name type="scientific">Alishewanella tabrizica</name>
    <dbReference type="NCBI Taxonomy" id="671278"/>
    <lineage>
        <taxon>Bacteria</taxon>
        <taxon>Pseudomonadati</taxon>
        <taxon>Pseudomonadota</taxon>
        <taxon>Gammaproteobacteria</taxon>
        <taxon>Alteromonadales</taxon>
        <taxon>Alteromonadaceae</taxon>
        <taxon>Alishewanella</taxon>
    </lineage>
</organism>
<feature type="signal peptide" evidence="2">
    <location>
        <begin position="1"/>
        <end position="22"/>
    </location>
</feature>
<dbReference type="EMBL" id="BMYR01000007">
    <property type="protein sequence ID" value="GGW62462.1"/>
    <property type="molecule type" value="Genomic_DNA"/>
</dbReference>
<evidence type="ECO:0000256" key="2">
    <source>
        <dbReference type="SAM" id="SignalP"/>
    </source>
</evidence>
<sequence length="112" mass="12567">MKLSVLTLCSLFLLTAPIVVNALELGTKAIQALNLQDQRAEDDKQPPTKPRATQNRTISKEVATQLAQQRYPGRILKVHSEQRTYKIRVMQTDGRVVNVVVDGQSGQVKREK</sequence>
<comment type="caution">
    <text evidence="4">The sequence shown here is derived from an EMBL/GenBank/DDBJ whole genome shotgun (WGS) entry which is preliminary data.</text>
</comment>
<evidence type="ECO:0000313" key="4">
    <source>
        <dbReference type="EMBL" id="GGW62462.1"/>
    </source>
</evidence>
<dbReference type="InterPro" id="IPR025711">
    <property type="entry name" value="PepSY"/>
</dbReference>
<reference evidence="5" key="1">
    <citation type="journal article" date="2019" name="Int. J. Syst. Evol. Microbiol.">
        <title>The Global Catalogue of Microorganisms (GCM) 10K type strain sequencing project: providing services to taxonomists for standard genome sequencing and annotation.</title>
        <authorList>
            <consortium name="The Broad Institute Genomics Platform"/>
            <consortium name="The Broad Institute Genome Sequencing Center for Infectious Disease"/>
            <person name="Wu L."/>
            <person name="Ma J."/>
        </authorList>
    </citation>
    <scope>NUCLEOTIDE SEQUENCE [LARGE SCALE GENOMIC DNA]</scope>
    <source>
        <strain evidence="5">KCTC 23723</strain>
    </source>
</reference>
<evidence type="ECO:0000256" key="1">
    <source>
        <dbReference type="SAM" id="MobiDB-lite"/>
    </source>
</evidence>
<protein>
    <recommendedName>
        <fullName evidence="3">PepSY domain-containing protein</fullName>
    </recommendedName>
</protein>
<dbReference type="RefSeq" id="WP_189482704.1">
    <property type="nucleotide sequence ID" value="NZ_BMYR01000007.1"/>
</dbReference>
<dbReference type="Pfam" id="PF03413">
    <property type="entry name" value="PepSY"/>
    <property type="match status" value="1"/>
</dbReference>
<keyword evidence="2" id="KW-0732">Signal</keyword>
<feature type="chain" id="PRO_5045164889" description="PepSY domain-containing protein" evidence="2">
    <location>
        <begin position="23"/>
        <end position="112"/>
    </location>
</feature>